<sequence length="142" mass="16441">MNPWHIEFCYLLFLLIFLMIGIISVILIIKGRHKKKNIKFPVISLVSNSLLLLILTLFGTSHHTYYKYNDWSILGSNISTVRQKYGAFDLGEVTDNKAGRAAYYIYTDNGPIMPDHLKHYYYIEYDEEGIIYKVYDACQSGG</sequence>
<dbReference type="PATRIC" id="fig|1341156.4.peg.642"/>
<dbReference type="OrthoDB" id="2085358at2"/>
<dbReference type="EMBL" id="JEOB01000001">
    <property type="protein sequence ID" value="EXM40899.1"/>
    <property type="molecule type" value="Genomic_DNA"/>
</dbReference>
<protein>
    <submittedName>
        <fullName evidence="2">Uncharacterized protein</fullName>
    </submittedName>
</protein>
<dbReference type="Proteomes" id="UP000021369">
    <property type="component" value="Unassembled WGS sequence"/>
</dbReference>
<keyword evidence="1" id="KW-0472">Membrane</keyword>
<feature type="transmembrane region" description="Helical" evidence="1">
    <location>
        <begin position="12"/>
        <end position="29"/>
    </location>
</feature>
<keyword evidence="1" id="KW-1133">Transmembrane helix</keyword>
<comment type="caution">
    <text evidence="2">The sequence shown here is derived from an EMBL/GenBank/DDBJ whole genome shotgun (WGS) entry which is preliminary data.</text>
</comment>
<evidence type="ECO:0000313" key="3">
    <source>
        <dbReference type="Proteomes" id="UP000021369"/>
    </source>
</evidence>
<evidence type="ECO:0000256" key="1">
    <source>
        <dbReference type="SAM" id="Phobius"/>
    </source>
</evidence>
<accession>A0A011UJS3</accession>
<organism evidence="2 3">
    <name type="scientific">Ruminococcus albus SY3</name>
    <dbReference type="NCBI Taxonomy" id="1341156"/>
    <lineage>
        <taxon>Bacteria</taxon>
        <taxon>Bacillati</taxon>
        <taxon>Bacillota</taxon>
        <taxon>Clostridia</taxon>
        <taxon>Eubacteriales</taxon>
        <taxon>Oscillospiraceae</taxon>
        <taxon>Ruminococcus</taxon>
    </lineage>
</organism>
<proteinExistence type="predicted"/>
<evidence type="ECO:0000313" key="2">
    <source>
        <dbReference type="EMBL" id="EXM40899.1"/>
    </source>
</evidence>
<keyword evidence="1" id="KW-0812">Transmembrane</keyword>
<feature type="transmembrane region" description="Helical" evidence="1">
    <location>
        <begin position="41"/>
        <end position="59"/>
    </location>
</feature>
<name>A0A011UJS3_RUMAL</name>
<dbReference type="AlphaFoldDB" id="A0A011UJS3"/>
<keyword evidence="3" id="KW-1185">Reference proteome</keyword>
<reference evidence="2 3" key="1">
    <citation type="submission" date="2013-06" db="EMBL/GenBank/DDBJ databases">
        <title>Rumen cellulosomics: divergent fiber-degrading strategies revealed by comparative genome-wide analysis of six Ruminococcal strains.</title>
        <authorList>
            <person name="Dassa B."/>
            <person name="Borovok I."/>
            <person name="Lamed R."/>
            <person name="Flint H."/>
            <person name="Yeoman C.J."/>
            <person name="White B."/>
            <person name="Bayer E.A."/>
        </authorList>
    </citation>
    <scope>NUCLEOTIDE SEQUENCE [LARGE SCALE GENOMIC DNA]</scope>
    <source>
        <strain evidence="2 3">SY3</strain>
    </source>
</reference>
<gene>
    <name evidence="2" type="ORF">RASY3_00525</name>
</gene>
<dbReference type="RefSeq" id="WP_037284133.1">
    <property type="nucleotide sequence ID" value="NZ_JEOB01000001.1"/>
</dbReference>